<dbReference type="Pfam" id="PF13828">
    <property type="entry name" value="DUF4190"/>
    <property type="match status" value="1"/>
</dbReference>
<keyword evidence="6" id="KW-1185">Reference proteome</keyword>
<keyword evidence="2" id="KW-0812">Transmembrane</keyword>
<dbReference type="AlphaFoldDB" id="A0A7K1L6Z1"/>
<dbReference type="Pfam" id="PF13845">
    <property type="entry name" value="Septum_form"/>
    <property type="match status" value="1"/>
</dbReference>
<accession>A0A7K1L6Z1</accession>
<evidence type="ECO:0000313" key="6">
    <source>
        <dbReference type="Proteomes" id="UP000432015"/>
    </source>
</evidence>
<evidence type="ECO:0000313" key="5">
    <source>
        <dbReference type="EMBL" id="MUN40178.1"/>
    </source>
</evidence>
<protein>
    <submittedName>
        <fullName evidence="5">DUF4190 domain-containing protein</fullName>
    </submittedName>
</protein>
<dbReference type="EMBL" id="WOFH01000010">
    <property type="protein sequence ID" value="MUN40178.1"/>
    <property type="molecule type" value="Genomic_DNA"/>
</dbReference>
<organism evidence="5 6">
    <name type="scientific">Actinomadura litoris</name>
    <dbReference type="NCBI Taxonomy" id="2678616"/>
    <lineage>
        <taxon>Bacteria</taxon>
        <taxon>Bacillati</taxon>
        <taxon>Actinomycetota</taxon>
        <taxon>Actinomycetes</taxon>
        <taxon>Streptosporangiales</taxon>
        <taxon>Thermomonosporaceae</taxon>
        <taxon>Actinomadura</taxon>
    </lineage>
</organism>
<dbReference type="Proteomes" id="UP000432015">
    <property type="component" value="Unassembled WGS sequence"/>
</dbReference>
<feature type="domain" description="DUF4190" evidence="3">
    <location>
        <begin position="67"/>
        <end position="121"/>
    </location>
</feature>
<feature type="compositionally biased region" description="Pro residues" evidence="1">
    <location>
        <begin position="25"/>
        <end position="59"/>
    </location>
</feature>
<gene>
    <name evidence="5" type="ORF">GNZ18_26785</name>
</gene>
<evidence type="ECO:0000259" key="4">
    <source>
        <dbReference type="Pfam" id="PF13845"/>
    </source>
</evidence>
<evidence type="ECO:0000259" key="3">
    <source>
        <dbReference type="Pfam" id="PF13828"/>
    </source>
</evidence>
<keyword evidence="2" id="KW-0472">Membrane</keyword>
<feature type="transmembrane region" description="Helical" evidence="2">
    <location>
        <begin position="67"/>
        <end position="92"/>
    </location>
</feature>
<dbReference type="InterPro" id="IPR026004">
    <property type="entry name" value="Septum_form"/>
</dbReference>
<dbReference type="InterPro" id="IPR025241">
    <property type="entry name" value="DUF4190"/>
</dbReference>
<feature type="transmembrane region" description="Helical" evidence="2">
    <location>
        <begin position="104"/>
        <end position="131"/>
    </location>
</feature>
<keyword evidence="2" id="KW-1133">Transmembrane helix</keyword>
<evidence type="ECO:0000256" key="1">
    <source>
        <dbReference type="SAM" id="MobiDB-lite"/>
    </source>
</evidence>
<feature type="region of interest" description="Disordered" evidence="1">
    <location>
        <begin position="1"/>
        <end position="62"/>
    </location>
</feature>
<proteinExistence type="predicted"/>
<feature type="domain" description="Septum formation-related" evidence="4">
    <location>
        <begin position="155"/>
        <end position="363"/>
    </location>
</feature>
<comment type="caution">
    <text evidence="5">The sequence shown here is derived from an EMBL/GenBank/DDBJ whole genome shotgun (WGS) entry which is preliminary data.</text>
</comment>
<name>A0A7K1L6Z1_9ACTN</name>
<sequence>MSMPPNTDNVSERPEPPADWALPGEPSPPSSGPAGPPPPPGPAGPPPPPFPGFPGPDPGAPRRRDPLAIVALATGLCGLALFGIGFGIAALVRIRRHGDKGRGLAIGGIVASLTWVVVVVVVVAVMVGSLFSPDRDEAGHIRGSGKVLVGTLRVGDCFTGVDNSGRDRLVTALPCTRPHDAEIVAEARLADGPYPGAREANLQASEVCRKNLRALLKSRFAQELDLYAIQPDGAAWKRGERDVLCAYRYTGRGSLTTPLAQTVDQALRPLGEFVLGDCFGKVGDRTTNLRARSCARPHWTEVYWVQNLPAGRYPGEKAVEDRAEKLCDRRAKQAFSPRHSPDQILWLYPEAAHWSTDIRQVACLGATVGKPTKGSFLRK</sequence>
<reference evidence="5 6" key="1">
    <citation type="submission" date="2019-11" db="EMBL/GenBank/DDBJ databases">
        <authorList>
            <person name="Cao P."/>
        </authorList>
    </citation>
    <scope>NUCLEOTIDE SEQUENCE [LARGE SCALE GENOMIC DNA]</scope>
    <source>
        <strain evidence="5 6">NEAU-AAG5</strain>
    </source>
</reference>
<evidence type="ECO:0000256" key="2">
    <source>
        <dbReference type="SAM" id="Phobius"/>
    </source>
</evidence>